<accession>A0ABT7JD57</accession>
<gene>
    <name evidence="1" type="ORF">QOL99_02380</name>
</gene>
<protein>
    <submittedName>
        <fullName evidence="1">Uncharacterized protein</fullName>
    </submittedName>
</protein>
<dbReference type="EMBL" id="JASNGB010000009">
    <property type="protein sequence ID" value="MDL2342991.1"/>
    <property type="molecule type" value="Genomic_DNA"/>
</dbReference>
<name>A0ABT7JD57_9DEIO</name>
<evidence type="ECO:0000313" key="2">
    <source>
        <dbReference type="Proteomes" id="UP001302059"/>
    </source>
</evidence>
<comment type="caution">
    <text evidence="1">The sequence shown here is derived from an EMBL/GenBank/DDBJ whole genome shotgun (WGS) entry which is preliminary data.</text>
</comment>
<sequence length="272" mass="29291">MRLAVGAWAPPLLATLLLGTLALRPQATPGLPLTRQALTCTAPPTFRVGYESGEGALRLDGGQYRFQGVSWLEGDLCGPGTLLITADGEVAEQEAPVLQISLGRRVLLREPFAERRTVRVEVPSAGRLTLAYLNDLYRSEARVATLEGLRFEGSCEALDIAVPPETGGTWDPVRKTVSLVAAVPMTVVPCGAGELRLRTVGQAAGGAFPVLEFRQGKEVQRVATSGQRQQVRLRVVGSPLKITLVNPLFQELADRNLTVHQLEFRPDSPSPP</sequence>
<proteinExistence type="predicted"/>
<keyword evidence="2" id="KW-1185">Reference proteome</keyword>
<evidence type="ECO:0000313" key="1">
    <source>
        <dbReference type="EMBL" id="MDL2342991.1"/>
    </source>
</evidence>
<reference evidence="1 2" key="1">
    <citation type="submission" date="2023-05" db="EMBL/GenBank/DDBJ databases">
        <authorList>
            <person name="Gao F."/>
        </authorList>
    </citation>
    <scope>NUCLEOTIDE SEQUENCE [LARGE SCALE GENOMIC DNA]</scope>
    <source>
        <strain evidence="1 2">MIMF12</strain>
    </source>
</reference>
<organism evidence="1 2">
    <name type="scientific">Deinococcus rhizophilus</name>
    <dbReference type="NCBI Taxonomy" id="3049544"/>
    <lineage>
        <taxon>Bacteria</taxon>
        <taxon>Thermotogati</taxon>
        <taxon>Deinococcota</taxon>
        <taxon>Deinococci</taxon>
        <taxon>Deinococcales</taxon>
        <taxon>Deinococcaceae</taxon>
        <taxon>Deinococcus</taxon>
    </lineage>
</organism>
<dbReference type="Proteomes" id="UP001302059">
    <property type="component" value="Unassembled WGS sequence"/>
</dbReference>
<dbReference type="RefSeq" id="WP_285521020.1">
    <property type="nucleotide sequence ID" value="NZ_JASNGB010000009.1"/>
</dbReference>